<evidence type="ECO:0000313" key="1">
    <source>
        <dbReference type="EMBL" id="OGG58622.1"/>
    </source>
</evidence>
<proteinExistence type="predicted"/>
<accession>A0A1F6DC84</accession>
<reference evidence="1 2" key="1">
    <citation type="journal article" date="2016" name="Nat. Commun.">
        <title>Thousands of microbial genomes shed light on interconnected biogeochemical processes in an aquifer system.</title>
        <authorList>
            <person name="Anantharaman K."/>
            <person name="Brown C.T."/>
            <person name="Hug L.A."/>
            <person name="Sharon I."/>
            <person name="Castelle C.J."/>
            <person name="Probst A.J."/>
            <person name="Thomas B.C."/>
            <person name="Singh A."/>
            <person name="Wilkins M.J."/>
            <person name="Karaoz U."/>
            <person name="Brodie E.L."/>
            <person name="Williams K.H."/>
            <person name="Hubbard S.S."/>
            <person name="Banfield J.F."/>
        </authorList>
    </citation>
    <scope>NUCLEOTIDE SEQUENCE [LARGE SCALE GENOMIC DNA]</scope>
</reference>
<name>A0A1F6DC84_9BACT</name>
<sequence>MLEGVIVIVAVEPEFSSFIRDSLELQTLVVIKPAGLASMTLRSADRTSMDEPLARVTLKLPLSTVIDSNVALEP</sequence>
<organism evidence="1 2">
    <name type="scientific">Candidatus Kaiserbacteria bacterium RIFCSPHIGHO2_01_FULL_56_24</name>
    <dbReference type="NCBI Taxonomy" id="1798487"/>
    <lineage>
        <taxon>Bacteria</taxon>
        <taxon>Candidatus Kaiseribacteriota</taxon>
    </lineage>
</organism>
<gene>
    <name evidence="1" type="ORF">A2765_02775</name>
</gene>
<dbReference type="EMBL" id="MFLA01000032">
    <property type="protein sequence ID" value="OGG58622.1"/>
    <property type="molecule type" value="Genomic_DNA"/>
</dbReference>
<comment type="caution">
    <text evidence="1">The sequence shown here is derived from an EMBL/GenBank/DDBJ whole genome shotgun (WGS) entry which is preliminary data.</text>
</comment>
<protein>
    <submittedName>
        <fullName evidence="1">Uncharacterized protein</fullName>
    </submittedName>
</protein>
<dbReference type="Proteomes" id="UP000176377">
    <property type="component" value="Unassembled WGS sequence"/>
</dbReference>
<dbReference type="AlphaFoldDB" id="A0A1F6DC84"/>
<evidence type="ECO:0000313" key="2">
    <source>
        <dbReference type="Proteomes" id="UP000176377"/>
    </source>
</evidence>